<dbReference type="SMART" id="SM01012">
    <property type="entry name" value="ANTAR"/>
    <property type="match status" value="1"/>
</dbReference>
<feature type="domain" description="ANTAR" evidence="3">
    <location>
        <begin position="154"/>
        <end position="228"/>
    </location>
</feature>
<evidence type="ECO:0000256" key="2">
    <source>
        <dbReference type="ARBA" id="ARBA00023163"/>
    </source>
</evidence>
<reference evidence="4 5" key="1">
    <citation type="submission" date="2020-08" db="EMBL/GenBank/DDBJ databases">
        <title>Sequencing the genomes of 1000 actinobacteria strains.</title>
        <authorList>
            <person name="Klenk H.-P."/>
        </authorList>
    </citation>
    <scope>NUCLEOTIDE SEQUENCE [LARGE SCALE GENOMIC DNA]</scope>
    <source>
        <strain evidence="4 5">DSM 46887</strain>
    </source>
</reference>
<dbReference type="InterPro" id="IPR005561">
    <property type="entry name" value="ANTAR"/>
</dbReference>
<dbReference type="EMBL" id="JACHMP010000001">
    <property type="protein sequence ID" value="MBB5820162.1"/>
    <property type="molecule type" value="Genomic_DNA"/>
</dbReference>
<dbReference type="GO" id="GO:0003723">
    <property type="term" value="F:RNA binding"/>
    <property type="evidence" value="ECO:0007669"/>
    <property type="project" value="InterPro"/>
</dbReference>
<comment type="caution">
    <text evidence="4">The sequence shown here is derived from an EMBL/GenBank/DDBJ whole genome shotgun (WGS) entry which is preliminary data.</text>
</comment>
<protein>
    <recommendedName>
        <fullName evidence="3">ANTAR domain-containing protein</fullName>
    </recommendedName>
</protein>
<sequence>MYGERVERVRTAINERALVEDLPVSLRHVCLACADRLNVGGGGVLLASTLGLGEPVYATDPCSDRLVELQITVGEGPAVEAFREDRPVLVPDLSAAGARHRWPLFVPQAQSLGRRAVFAFPLLLGTTAVGVLEVSRAEPGWLFPEELADAFLFADAALMVTLEHDLIGAGGAPAGDGEGLAGRWSEVRRAVGMLSAQLEVGLAEAFARLRAHAYANDLRLADVAHDVITHRLRFEII</sequence>
<evidence type="ECO:0000259" key="3">
    <source>
        <dbReference type="SMART" id="SM01012"/>
    </source>
</evidence>
<gene>
    <name evidence="4" type="ORF">F4562_003224</name>
</gene>
<dbReference type="Proteomes" id="UP000540685">
    <property type="component" value="Unassembled WGS sequence"/>
</dbReference>
<proteinExistence type="predicted"/>
<dbReference type="Gene3D" id="1.10.10.10">
    <property type="entry name" value="Winged helix-like DNA-binding domain superfamily/Winged helix DNA-binding domain"/>
    <property type="match status" value="1"/>
</dbReference>
<dbReference type="Pfam" id="PF03861">
    <property type="entry name" value="ANTAR"/>
    <property type="match status" value="1"/>
</dbReference>
<accession>A0A7W9IGB6</accession>
<dbReference type="InterPro" id="IPR036388">
    <property type="entry name" value="WH-like_DNA-bd_sf"/>
</dbReference>
<dbReference type="RefSeq" id="WP_184537212.1">
    <property type="nucleotide sequence ID" value="NZ_JACHMP010000001.1"/>
</dbReference>
<dbReference type="AlphaFoldDB" id="A0A7W9IGB6"/>
<dbReference type="InterPro" id="IPR003018">
    <property type="entry name" value="GAF"/>
</dbReference>
<evidence type="ECO:0000313" key="5">
    <source>
        <dbReference type="Proteomes" id="UP000540685"/>
    </source>
</evidence>
<dbReference type="SUPFAM" id="SSF55781">
    <property type="entry name" value="GAF domain-like"/>
    <property type="match status" value="1"/>
</dbReference>
<dbReference type="Pfam" id="PF13185">
    <property type="entry name" value="GAF_2"/>
    <property type="match status" value="1"/>
</dbReference>
<dbReference type="Gene3D" id="3.30.450.40">
    <property type="match status" value="1"/>
</dbReference>
<evidence type="ECO:0000256" key="1">
    <source>
        <dbReference type="ARBA" id="ARBA00023015"/>
    </source>
</evidence>
<evidence type="ECO:0000313" key="4">
    <source>
        <dbReference type="EMBL" id="MBB5820162.1"/>
    </source>
</evidence>
<organism evidence="4 5">
    <name type="scientific">Streptosporangium becharense</name>
    <dbReference type="NCBI Taxonomy" id="1816182"/>
    <lineage>
        <taxon>Bacteria</taxon>
        <taxon>Bacillati</taxon>
        <taxon>Actinomycetota</taxon>
        <taxon>Actinomycetes</taxon>
        <taxon>Streptosporangiales</taxon>
        <taxon>Streptosporangiaceae</taxon>
        <taxon>Streptosporangium</taxon>
    </lineage>
</organism>
<keyword evidence="5" id="KW-1185">Reference proteome</keyword>
<name>A0A7W9IGB6_9ACTN</name>
<keyword evidence="2" id="KW-0804">Transcription</keyword>
<dbReference type="InterPro" id="IPR029016">
    <property type="entry name" value="GAF-like_dom_sf"/>
</dbReference>
<keyword evidence="1" id="KW-0805">Transcription regulation</keyword>